<dbReference type="Proteomes" id="UP000044602">
    <property type="component" value="Unassembled WGS sequence"/>
</dbReference>
<reference evidence="4 5" key="1">
    <citation type="submission" date="2015-05" db="EMBL/GenBank/DDBJ databases">
        <authorList>
            <person name="Fogelqvist Johan"/>
        </authorList>
    </citation>
    <scope>NUCLEOTIDE SEQUENCE [LARGE SCALE GENOMIC DNA]</scope>
    <source>
        <strain evidence="2">VL1</strain>
        <strain evidence="1">VL2</strain>
    </source>
</reference>
<proteinExistence type="predicted"/>
<sequence>MSYETLGSVPAMIFRPGNALLELFTGPRYKKPKFRPERKAGPCSMCLNGPSRDLNVPRTNVDFIDNRPVGDQPFCHWRFRRDRQREYIIWIPHSDSESLGQEAEEFSKKLDKQVTTFPPCRSKPYNENQRGTSVEHNGGLLWERRTLYDCEPKMVETAMLEATVPQAPIRCLSDEEIVDMLIDETINGPKTA</sequence>
<evidence type="ECO:0000313" key="4">
    <source>
        <dbReference type="Proteomes" id="UP000044602"/>
    </source>
</evidence>
<reference evidence="3" key="2">
    <citation type="journal article" date="2021" name="Mol. Plant Pathol.">
        <title>A 20-kb lineage-specific genomic region tames virulence in pathogenic amphidiploid Verticillium longisporum.</title>
        <authorList>
            <person name="Harting R."/>
            <person name="Starke J."/>
            <person name="Kusch H."/>
            <person name="Poggeler S."/>
            <person name="Maurus I."/>
            <person name="Schluter R."/>
            <person name="Landesfeind M."/>
            <person name="Bulla I."/>
            <person name="Nowrousian M."/>
            <person name="de Jonge R."/>
            <person name="Stahlhut G."/>
            <person name="Hoff K.J."/>
            <person name="Asshauer K.P."/>
            <person name="Thurmer A."/>
            <person name="Stanke M."/>
            <person name="Daniel R."/>
            <person name="Morgenstern B."/>
            <person name="Thomma B.P.H.J."/>
            <person name="Kronstad J.W."/>
            <person name="Braus-Stromeyer S.A."/>
            <person name="Braus G.H."/>
        </authorList>
    </citation>
    <scope>NUCLEOTIDE SEQUENCE</scope>
    <source>
        <strain evidence="3">Vl32</strain>
    </source>
</reference>
<dbReference type="EMBL" id="JAEMWZ010000022">
    <property type="protein sequence ID" value="KAG7142055.1"/>
    <property type="molecule type" value="Genomic_DNA"/>
</dbReference>
<dbReference type="Proteomes" id="UP000045706">
    <property type="component" value="Unassembled WGS sequence"/>
</dbReference>
<dbReference type="EMBL" id="CVQH01016668">
    <property type="protein sequence ID" value="CRK24107.1"/>
    <property type="molecule type" value="Genomic_DNA"/>
</dbReference>
<evidence type="ECO:0000313" key="2">
    <source>
        <dbReference type="EMBL" id="CRK24107.1"/>
    </source>
</evidence>
<dbReference type="EMBL" id="CVQI01005335">
    <property type="protein sequence ID" value="CRK14730.1"/>
    <property type="molecule type" value="Genomic_DNA"/>
</dbReference>
<feature type="non-terminal residue" evidence="1">
    <location>
        <position position="192"/>
    </location>
</feature>
<protein>
    <submittedName>
        <fullName evidence="1">Uncharacterized protein</fullName>
    </submittedName>
</protein>
<organism evidence="1 5">
    <name type="scientific">Verticillium longisporum</name>
    <name type="common">Verticillium dahliae var. longisporum</name>
    <dbReference type="NCBI Taxonomy" id="100787"/>
    <lineage>
        <taxon>Eukaryota</taxon>
        <taxon>Fungi</taxon>
        <taxon>Dikarya</taxon>
        <taxon>Ascomycota</taxon>
        <taxon>Pezizomycotina</taxon>
        <taxon>Sordariomycetes</taxon>
        <taxon>Hypocreomycetidae</taxon>
        <taxon>Glomerellales</taxon>
        <taxon>Plectosphaerellaceae</taxon>
        <taxon>Verticillium</taxon>
    </lineage>
</organism>
<gene>
    <name evidence="2" type="ORF">BN1708_003798</name>
    <name evidence="1" type="ORF">BN1723_010447</name>
    <name evidence="3" type="ORF">HYQ45_001480</name>
</gene>
<dbReference type="Proteomes" id="UP000689129">
    <property type="component" value="Unassembled WGS sequence"/>
</dbReference>
<evidence type="ECO:0000313" key="5">
    <source>
        <dbReference type="Proteomes" id="UP000045706"/>
    </source>
</evidence>
<evidence type="ECO:0000313" key="3">
    <source>
        <dbReference type="EMBL" id="KAG7142055.1"/>
    </source>
</evidence>
<keyword evidence="4" id="KW-1185">Reference proteome</keyword>
<dbReference type="AlphaFoldDB" id="A0A0G4KZ76"/>
<evidence type="ECO:0000313" key="1">
    <source>
        <dbReference type="EMBL" id="CRK14730.1"/>
    </source>
</evidence>
<accession>A0A0G4KZ76</accession>
<name>A0A0G4KZ76_VERLO</name>